<name>A0A2W2HV52_9ACTN</name>
<comment type="caution">
    <text evidence="1">The sequence shown here is derived from an EMBL/GenBank/DDBJ whole genome shotgun (WGS) entry which is preliminary data.</text>
</comment>
<sequence>MTRDRAAQIAGLRALADLLDTNLAVPAPWQSIEIDFSPFGRPLVPPADQLQVALDVIAHMREPELAMELVRSRERAWLNVRGDVVGLTVRLRLDADHVCDRDPSARRKRDRWIVPPRLLAVVRDGRRTP</sequence>
<accession>A0A2W2HV52</accession>
<protein>
    <submittedName>
        <fullName evidence="1">Uncharacterized protein</fullName>
    </submittedName>
</protein>
<dbReference type="AlphaFoldDB" id="A0A2W2HV52"/>
<evidence type="ECO:0000313" key="2">
    <source>
        <dbReference type="Proteomes" id="UP000248544"/>
    </source>
</evidence>
<reference evidence="1 2" key="1">
    <citation type="submission" date="2018-01" db="EMBL/GenBank/DDBJ databases">
        <title>Draft genome sequence of Sphaerisporangium sp. 7K107.</title>
        <authorList>
            <person name="Sahin N."/>
            <person name="Saygin H."/>
            <person name="Ay H."/>
        </authorList>
    </citation>
    <scope>NUCLEOTIDE SEQUENCE [LARGE SCALE GENOMIC DNA]</scope>
    <source>
        <strain evidence="1 2">7K107</strain>
    </source>
</reference>
<proteinExistence type="predicted"/>
<dbReference type="Proteomes" id="UP000248544">
    <property type="component" value="Unassembled WGS sequence"/>
</dbReference>
<gene>
    <name evidence="1" type="ORF">C1I98_10955</name>
</gene>
<evidence type="ECO:0000313" key="1">
    <source>
        <dbReference type="EMBL" id="PZG49827.1"/>
    </source>
</evidence>
<keyword evidence="2" id="KW-1185">Reference proteome</keyword>
<organism evidence="1 2">
    <name type="scientific">Spongiactinospora gelatinilytica</name>
    <dbReference type="NCBI Taxonomy" id="2666298"/>
    <lineage>
        <taxon>Bacteria</taxon>
        <taxon>Bacillati</taxon>
        <taxon>Actinomycetota</taxon>
        <taxon>Actinomycetes</taxon>
        <taxon>Streptosporangiales</taxon>
        <taxon>Streptosporangiaceae</taxon>
        <taxon>Spongiactinospora</taxon>
    </lineage>
</organism>
<dbReference type="EMBL" id="POUA01000064">
    <property type="protein sequence ID" value="PZG49827.1"/>
    <property type="molecule type" value="Genomic_DNA"/>
</dbReference>
<dbReference type="RefSeq" id="WP_111167059.1">
    <property type="nucleotide sequence ID" value="NZ_POUA01000064.1"/>
</dbReference>